<name>A0A6P2C9E1_9ACTN</name>
<dbReference type="PANTHER" id="PTHR33495:SF2">
    <property type="entry name" value="ANTI-SIGMA FACTOR ANTAGONIST TM_1081-RELATED"/>
    <property type="match status" value="1"/>
</dbReference>
<proteinExistence type="predicted"/>
<feature type="domain" description="STAS" evidence="2">
    <location>
        <begin position="81"/>
        <end position="160"/>
    </location>
</feature>
<dbReference type="InterPro" id="IPR058548">
    <property type="entry name" value="MlaB-like_STAS"/>
</dbReference>
<reference evidence="3 4" key="1">
    <citation type="submission" date="2018-11" db="EMBL/GenBank/DDBJ databases">
        <title>Trebonia kvetii gen.nov., sp.nov., a novel acidophilic actinobacterium, and proposal of the new actinobacterial family Treboniaceae fam. nov.</title>
        <authorList>
            <person name="Rapoport D."/>
            <person name="Sagova-Mareckova M."/>
            <person name="Sedlacek I."/>
            <person name="Provaznik J."/>
            <person name="Kralova S."/>
            <person name="Pavlinic D."/>
            <person name="Benes V."/>
            <person name="Kopecky J."/>
        </authorList>
    </citation>
    <scope>NUCLEOTIDE SEQUENCE [LARGE SCALE GENOMIC DNA]</scope>
    <source>
        <strain evidence="3 4">15Tr583</strain>
    </source>
</reference>
<evidence type="ECO:0000313" key="3">
    <source>
        <dbReference type="EMBL" id="TVZ07145.1"/>
    </source>
</evidence>
<dbReference type="GO" id="GO:0043856">
    <property type="term" value="F:anti-sigma factor antagonist activity"/>
    <property type="evidence" value="ECO:0007669"/>
    <property type="project" value="TreeGrafter"/>
</dbReference>
<dbReference type="AlphaFoldDB" id="A0A6P2C9E1"/>
<dbReference type="InterPro" id="IPR036513">
    <property type="entry name" value="STAS_dom_sf"/>
</dbReference>
<feature type="region of interest" description="Disordered" evidence="1">
    <location>
        <begin position="1"/>
        <end position="61"/>
    </location>
</feature>
<keyword evidence="4" id="KW-1185">Reference proteome</keyword>
<organism evidence="3 4">
    <name type="scientific">Trebonia kvetii</name>
    <dbReference type="NCBI Taxonomy" id="2480626"/>
    <lineage>
        <taxon>Bacteria</taxon>
        <taxon>Bacillati</taxon>
        <taxon>Actinomycetota</taxon>
        <taxon>Actinomycetes</taxon>
        <taxon>Streptosporangiales</taxon>
        <taxon>Treboniaceae</taxon>
        <taxon>Trebonia</taxon>
    </lineage>
</organism>
<evidence type="ECO:0000313" key="4">
    <source>
        <dbReference type="Proteomes" id="UP000460272"/>
    </source>
</evidence>
<accession>A0A6P2C9E1</accession>
<dbReference type="Proteomes" id="UP000460272">
    <property type="component" value="Unassembled WGS sequence"/>
</dbReference>
<dbReference type="CDD" id="cd07043">
    <property type="entry name" value="STAS_anti-anti-sigma_factors"/>
    <property type="match status" value="1"/>
</dbReference>
<dbReference type="PROSITE" id="PS50801">
    <property type="entry name" value="STAS"/>
    <property type="match status" value="1"/>
</dbReference>
<gene>
    <name evidence="3" type="ORF">EAS64_07505</name>
</gene>
<dbReference type="Gene3D" id="3.30.750.24">
    <property type="entry name" value="STAS domain"/>
    <property type="match status" value="1"/>
</dbReference>
<dbReference type="PANTHER" id="PTHR33495">
    <property type="entry name" value="ANTI-SIGMA FACTOR ANTAGONIST TM_1081-RELATED-RELATED"/>
    <property type="match status" value="1"/>
</dbReference>
<dbReference type="Pfam" id="PF13466">
    <property type="entry name" value="STAS_2"/>
    <property type="match status" value="1"/>
</dbReference>
<comment type="caution">
    <text evidence="3">The sequence shown here is derived from an EMBL/GenBank/DDBJ whole genome shotgun (WGS) entry which is preliminary data.</text>
</comment>
<evidence type="ECO:0000256" key="1">
    <source>
        <dbReference type="SAM" id="MobiDB-lite"/>
    </source>
</evidence>
<dbReference type="OrthoDB" id="5471473at2"/>
<dbReference type="InterPro" id="IPR002645">
    <property type="entry name" value="STAS_dom"/>
</dbReference>
<evidence type="ECO:0000259" key="2">
    <source>
        <dbReference type="PROSITE" id="PS50801"/>
    </source>
</evidence>
<protein>
    <submittedName>
        <fullName evidence="3">Anti-sigma factor antagonist</fullName>
    </submittedName>
</protein>
<dbReference type="EMBL" id="RPFW01000001">
    <property type="protein sequence ID" value="TVZ07145.1"/>
    <property type="molecule type" value="Genomic_DNA"/>
</dbReference>
<dbReference type="SUPFAM" id="SSF52091">
    <property type="entry name" value="SpoIIaa-like"/>
    <property type="match status" value="1"/>
</dbReference>
<sequence length="185" mass="18990">MSAEKTPMTMDFDQELPSPGRGRETRQNQPAAARAKTMPREPQPVAGTRPGENGAAGRGAAKNSLAGTLRVSVEAGECGPLITVAGEADVTTAAQLADVITAQLATGTLYLTVDTAELSFADSMTISILTGAARSLKELGGGLVLLRPQSHLTRILAILGADQVLTIHGATDLPPGHEGGIEDSP</sequence>